<protein>
    <submittedName>
        <fullName evidence="2">Uncharacterized protein</fullName>
    </submittedName>
</protein>
<dbReference type="Gramene" id="Zm00001eb422160_T001">
    <property type="protein sequence ID" value="Zm00001eb422160_P001"/>
    <property type="gene ID" value="Zm00001eb422160"/>
</dbReference>
<feature type="compositionally biased region" description="Low complexity" evidence="1">
    <location>
        <begin position="119"/>
        <end position="129"/>
    </location>
</feature>
<dbReference type="InParanoid" id="A0A804RI20"/>
<organism evidence="2 3">
    <name type="scientific">Zea mays</name>
    <name type="common">Maize</name>
    <dbReference type="NCBI Taxonomy" id="4577"/>
    <lineage>
        <taxon>Eukaryota</taxon>
        <taxon>Viridiplantae</taxon>
        <taxon>Streptophyta</taxon>
        <taxon>Embryophyta</taxon>
        <taxon>Tracheophyta</taxon>
        <taxon>Spermatophyta</taxon>
        <taxon>Magnoliopsida</taxon>
        <taxon>Liliopsida</taxon>
        <taxon>Poales</taxon>
        <taxon>Poaceae</taxon>
        <taxon>PACMAD clade</taxon>
        <taxon>Panicoideae</taxon>
        <taxon>Andropogonodae</taxon>
        <taxon>Andropogoneae</taxon>
        <taxon>Tripsacinae</taxon>
        <taxon>Zea</taxon>
    </lineage>
</organism>
<reference evidence="3" key="1">
    <citation type="journal article" date="2009" name="Science">
        <title>The B73 maize genome: complexity, diversity, and dynamics.</title>
        <authorList>
            <person name="Schnable P.S."/>
            <person name="Ware D."/>
            <person name="Fulton R.S."/>
            <person name="Stein J.C."/>
            <person name="Wei F."/>
            <person name="Pasternak S."/>
            <person name="Liang C."/>
            <person name="Zhang J."/>
            <person name="Fulton L."/>
            <person name="Graves T.A."/>
            <person name="Minx P."/>
            <person name="Reily A.D."/>
            <person name="Courtney L."/>
            <person name="Kruchowski S.S."/>
            <person name="Tomlinson C."/>
            <person name="Strong C."/>
            <person name="Delehaunty K."/>
            <person name="Fronick C."/>
            <person name="Courtney B."/>
            <person name="Rock S.M."/>
            <person name="Belter E."/>
            <person name="Du F."/>
            <person name="Kim K."/>
            <person name="Abbott R.M."/>
            <person name="Cotton M."/>
            <person name="Levy A."/>
            <person name="Marchetto P."/>
            <person name="Ochoa K."/>
            <person name="Jackson S.M."/>
            <person name="Gillam B."/>
            <person name="Chen W."/>
            <person name="Yan L."/>
            <person name="Higginbotham J."/>
            <person name="Cardenas M."/>
            <person name="Waligorski J."/>
            <person name="Applebaum E."/>
            <person name="Phelps L."/>
            <person name="Falcone J."/>
            <person name="Kanchi K."/>
            <person name="Thane T."/>
            <person name="Scimone A."/>
            <person name="Thane N."/>
            <person name="Henke J."/>
            <person name="Wang T."/>
            <person name="Ruppert J."/>
            <person name="Shah N."/>
            <person name="Rotter K."/>
            <person name="Hodges J."/>
            <person name="Ingenthron E."/>
            <person name="Cordes M."/>
            <person name="Kohlberg S."/>
            <person name="Sgro J."/>
            <person name="Delgado B."/>
            <person name="Mead K."/>
            <person name="Chinwalla A."/>
            <person name="Leonard S."/>
            <person name="Crouse K."/>
            <person name="Collura K."/>
            <person name="Kudrna D."/>
            <person name="Currie J."/>
            <person name="He R."/>
            <person name="Angelova A."/>
            <person name="Rajasekar S."/>
            <person name="Mueller T."/>
            <person name="Lomeli R."/>
            <person name="Scara G."/>
            <person name="Ko A."/>
            <person name="Delaney K."/>
            <person name="Wissotski M."/>
            <person name="Lopez G."/>
            <person name="Campos D."/>
            <person name="Braidotti M."/>
            <person name="Ashley E."/>
            <person name="Golser W."/>
            <person name="Kim H."/>
            <person name="Lee S."/>
            <person name="Lin J."/>
            <person name="Dujmic Z."/>
            <person name="Kim W."/>
            <person name="Talag J."/>
            <person name="Zuccolo A."/>
            <person name="Fan C."/>
            <person name="Sebastian A."/>
            <person name="Kramer M."/>
            <person name="Spiegel L."/>
            <person name="Nascimento L."/>
            <person name="Zutavern T."/>
            <person name="Miller B."/>
            <person name="Ambroise C."/>
            <person name="Muller S."/>
            <person name="Spooner W."/>
            <person name="Narechania A."/>
            <person name="Ren L."/>
            <person name="Wei S."/>
            <person name="Kumari S."/>
            <person name="Faga B."/>
            <person name="Levy M.J."/>
            <person name="McMahan L."/>
            <person name="Van Buren P."/>
            <person name="Vaughn M.W."/>
            <person name="Ying K."/>
            <person name="Yeh C.-T."/>
            <person name="Emrich S.J."/>
            <person name="Jia Y."/>
            <person name="Kalyanaraman A."/>
            <person name="Hsia A.-P."/>
            <person name="Barbazuk W.B."/>
            <person name="Baucom R.S."/>
            <person name="Brutnell T.P."/>
            <person name="Carpita N.C."/>
            <person name="Chaparro C."/>
            <person name="Chia J.-M."/>
            <person name="Deragon J.-M."/>
            <person name="Estill J.C."/>
            <person name="Fu Y."/>
            <person name="Jeddeloh J.A."/>
            <person name="Han Y."/>
            <person name="Lee H."/>
            <person name="Li P."/>
            <person name="Lisch D.R."/>
            <person name="Liu S."/>
            <person name="Liu Z."/>
            <person name="Nagel D.H."/>
            <person name="McCann M.C."/>
            <person name="SanMiguel P."/>
            <person name="Myers A.M."/>
            <person name="Nettleton D."/>
            <person name="Nguyen J."/>
            <person name="Penning B.W."/>
            <person name="Ponnala L."/>
            <person name="Schneider K.L."/>
            <person name="Schwartz D.C."/>
            <person name="Sharma A."/>
            <person name="Soderlund C."/>
            <person name="Springer N.M."/>
            <person name="Sun Q."/>
            <person name="Wang H."/>
            <person name="Waterman M."/>
            <person name="Westerman R."/>
            <person name="Wolfgruber T.K."/>
            <person name="Yang L."/>
            <person name="Yu Y."/>
            <person name="Zhang L."/>
            <person name="Zhou S."/>
            <person name="Zhu Q."/>
            <person name="Bennetzen J.L."/>
            <person name="Dawe R.K."/>
            <person name="Jiang J."/>
            <person name="Jiang N."/>
            <person name="Presting G.G."/>
            <person name="Wessler S.R."/>
            <person name="Aluru S."/>
            <person name="Martienssen R.A."/>
            <person name="Clifton S.W."/>
            <person name="McCombie W.R."/>
            <person name="Wing R.A."/>
            <person name="Wilson R.K."/>
        </authorList>
    </citation>
    <scope>NUCLEOTIDE SEQUENCE [LARGE SCALE GENOMIC DNA]</scope>
    <source>
        <strain evidence="3">cv. B73</strain>
    </source>
</reference>
<name>A0A804RI20_MAIZE</name>
<dbReference type="AlphaFoldDB" id="A0A804RI20"/>
<sequence>MLLTPKKTHWYDLVAIYILPPPPPAPFAILHDQNPSLLSSTPSHTHLPSRSAPFLSVSSLSVVAHGVLLVLARPCPRAVAAKLPGFELERRAGAAVEGPAAAAGRRILQQLPRVPAEAGGAAVRPVPAARLRRPREPAAEAAVKA</sequence>
<evidence type="ECO:0000313" key="2">
    <source>
        <dbReference type="EnsemblPlants" id="Zm00001eb422160_P001"/>
    </source>
</evidence>
<dbReference type="EnsemblPlants" id="Zm00001eb422160_T001">
    <property type="protein sequence ID" value="Zm00001eb422160_P001"/>
    <property type="gene ID" value="Zm00001eb422160"/>
</dbReference>
<reference evidence="2" key="3">
    <citation type="submission" date="2021-05" db="UniProtKB">
        <authorList>
            <consortium name="EnsemblPlants"/>
        </authorList>
    </citation>
    <scope>IDENTIFICATION</scope>
    <source>
        <strain evidence="2">cv. B73</strain>
    </source>
</reference>
<feature type="region of interest" description="Disordered" evidence="1">
    <location>
        <begin position="119"/>
        <end position="145"/>
    </location>
</feature>
<evidence type="ECO:0000313" key="3">
    <source>
        <dbReference type="Proteomes" id="UP000007305"/>
    </source>
</evidence>
<keyword evidence="3" id="KW-1185">Reference proteome</keyword>
<reference evidence="2" key="2">
    <citation type="submission" date="2019-07" db="EMBL/GenBank/DDBJ databases">
        <authorList>
            <person name="Seetharam A."/>
            <person name="Woodhouse M."/>
            <person name="Cannon E."/>
        </authorList>
    </citation>
    <scope>NUCLEOTIDE SEQUENCE [LARGE SCALE GENOMIC DNA]</scope>
    <source>
        <strain evidence="2">cv. B73</strain>
    </source>
</reference>
<dbReference type="Proteomes" id="UP000007305">
    <property type="component" value="Chromosome 10"/>
</dbReference>
<proteinExistence type="predicted"/>
<accession>A0A804RI20</accession>
<evidence type="ECO:0000256" key="1">
    <source>
        <dbReference type="SAM" id="MobiDB-lite"/>
    </source>
</evidence>